<evidence type="ECO:0000313" key="7">
    <source>
        <dbReference type="Proteomes" id="UP000295344"/>
    </source>
</evidence>
<dbReference type="PANTHER" id="PTHR30136">
    <property type="entry name" value="HELIX-TURN-HELIX TRANSCRIPTIONAL REGULATOR, ICLR FAMILY"/>
    <property type="match status" value="1"/>
</dbReference>
<name>A0A4R7FCG5_9MICO</name>
<dbReference type="EMBL" id="SOAM01000005">
    <property type="protein sequence ID" value="TDS74451.1"/>
    <property type="molecule type" value="Genomic_DNA"/>
</dbReference>
<organism evidence="6 7">
    <name type="scientific">Amnibacterium kyonggiense</name>
    <dbReference type="NCBI Taxonomy" id="595671"/>
    <lineage>
        <taxon>Bacteria</taxon>
        <taxon>Bacillati</taxon>
        <taxon>Actinomycetota</taxon>
        <taxon>Actinomycetes</taxon>
        <taxon>Micrococcales</taxon>
        <taxon>Microbacteriaceae</taxon>
        <taxon>Amnibacterium</taxon>
    </lineage>
</organism>
<dbReference type="InterPro" id="IPR005471">
    <property type="entry name" value="Tscrpt_reg_IclR_N"/>
</dbReference>
<evidence type="ECO:0000256" key="2">
    <source>
        <dbReference type="ARBA" id="ARBA00023125"/>
    </source>
</evidence>
<dbReference type="Pfam" id="PF01614">
    <property type="entry name" value="IclR_C"/>
    <property type="match status" value="1"/>
</dbReference>
<dbReference type="InterPro" id="IPR036390">
    <property type="entry name" value="WH_DNA-bd_sf"/>
</dbReference>
<dbReference type="PROSITE" id="PS51077">
    <property type="entry name" value="HTH_ICLR"/>
    <property type="match status" value="1"/>
</dbReference>
<dbReference type="SUPFAM" id="SSF46785">
    <property type="entry name" value="Winged helix' DNA-binding domain"/>
    <property type="match status" value="1"/>
</dbReference>
<evidence type="ECO:0000313" key="6">
    <source>
        <dbReference type="EMBL" id="TDS74451.1"/>
    </source>
</evidence>
<dbReference type="RefSeq" id="WP_133767770.1">
    <property type="nucleotide sequence ID" value="NZ_BAAARP010000001.1"/>
</dbReference>
<gene>
    <name evidence="6" type="ORF">CLV52_3633</name>
</gene>
<dbReference type="Proteomes" id="UP000295344">
    <property type="component" value="Unassembled WGS sequence"/>
</dbReference>
<comment type="caution">
    <text evidence="6">The sequence shown here is derived from an EMBL/GenBank/DDBJ whole genome shotgun (WGS) entry which is preliminary data.</text>
</comment>
<dbReference type="InterPro" id="IPR050707">
    <property type="entry name" value="HTH_MetabolicPath_Reg"/>
</dbReference>
<protein>
    <submittedName>
        <fullName evidence="6">IclR family transcriptional regulator</fullName>
    </submittedName>
</protein>
<dbReference type="OrthoDB" id="4068713at2"/>
<dbReference type="Gene3D" id="3.30.450.40">
    <property type="match status" value="1"/>
</dbReference>
<dbReference type="SMART" id="SM00346">
    <property type="entry name" value="HTH_ICLR"/>
    <property type="match status" value="1"/>
</dbReference>
<dbReference type="GO" id="GO:0003700">
    <property type="term" value="F:DNA-binding transcription factor activity"/>
    <property type="evidence" value="ECO:0007669"/>
    <property type="project" value="TreeGrafter"/>
</dbReference>
<dbReference type="Pfam" id="PF09339">
    <property type="entry name" value="HTH_IclR"/>
    <property type="match status" value="1"/>
</dbReference>
<dbReference type="SUPFAM" id="SSF55781">
    <property type="entry name" value="GAF domain-like"/>
    <property type="match status" value="1"/>
</dbReference>
<evidence type="ECO:0000259" key="4">
    <source>
        <dbReference type="PROSITE" id="PS51077"/>
    </source>
</evidence>
<sequence>MAGTDAPADADRTVFGRVLDVIGAFADSPEGGLTASAVAAATGLPMSTAHRLCRTLAEERVLERAPDGRYRVGIRLWELGLLAPRSQGLRQRALPFLEDLHEVTRQHVQLLVLDGPEVVVVERLSTRDAVVLAGRPGGRLPVHATSGGVVLLALADEATVAAVLARPMERFTPATITSEPMLRATLSLARRQGWIVLQDHLTPGSVSVAAPILGPRRQAVAAVSVIVDGGDGDRLVPAVLTTAKAIGRALAT</sequence>
<accession>A0A4R7FCG5</accession>
<evidence type="ECO:0000259" key="5">
    <source>
        <dbReference type="PROSITE" id="PS51078"/>
    </source>
</evidence>
<reference evidence="6 7" key="1">
    <citation type="submission" date="2019-03" db="EMBL/GenBank/DDBJ databases">
        <title>Genomic Encyclopedia of Archaeal and Bacterial Type Strains, Phase II (KMG-II): from individual species to whole genera.</title>
        <authorList>
            <person name="Goeker M."/>
        </authorList>
    </citation>
    <scope>NUCLEOTIDE SEQUENCE [LARGE SCALE GENOMIC DNA]</scope>
    <source>
        <strain evidence="6 7">DSM 24782</strain>
    </source>
</reference>
<keyword evidence="1" id="KW-0805">Transcription regulation</keyword>
<keyword evidence="3" id="KW-0804">Transcription</keyword>
<evidence type="ECO:0000256" key="3">
    <source>
        <dbReference type="ARBA" id="ARBA00023163"/>
    </source>
</evidence>
<dbReference type="AlphaFoldDB" id="A0A4R7FCG5"/>
<proteinExistence type="predicted"/>
<feature type="domain" description="HTH iclR-type" evidence="4">
    <location>
        <begin position="12"/>
        <end position="74"/>
    </location>
</feature>
<dbReference type="PANTHER" id="PTHR30136:SF24">
    <property type="entry name" value="HTH-TYPE TRANSCRIPTIONAL REPRESSOR ALLR"/>
    <property type="match status" value="1"/>
</dbReference>
<dbReference type="PROSITE" id="PS51078">
    <property type="entry name" value="ICLR_ED"/>
    <property type="match status" value="1"/>
</dbReference>
<dbReference type="GO" id="GO:0003677">
    <property type="term" value="F:DNA binding"/>
    <property type="evidence" value="ECO:0007669"/>
    <property type="project" value="UniProtKB-KW"/>
</dbReference>
<keyword evidence="2" id="KW-0238">DNA-binding</keyword>
<keyword evidence="7" id="KW-1185">Reference proteome</keyword>
<dbReference type="Gene3D" id="1.10.10.10">
    <property type="entry name" value="Winged helix-like DNA-binding domain superfamily/Winged helix DNA-binding domain"/>
    <property type="match status" value="1"/>
</dbReference>
<dbReference type="InterPro" id="IPR014757">
    <property type="entry name" value="Tscrpt_reg_IclR_C"/>
</dbReference>
<evidence type="ECO:0000256" key="1">
    <source>
        <dbReference type="ARBA" id="ARBA00023015"/>
    </source>
</evidence>
<feature type="domain" description="IclR-ED" evidence="5">
    <location>
        <begin position="75"/>
        <end position="252"/>
    </location>
</feature>
<dbReference type="GO" id="GO:0045892">
    <property type="term" value="P:negative regulation of DNA-templated transcription"/>
    <property type="evidence" value="ECO:0007669"/>
    <property type="project" value="TreeGrafter"/>
</dbReference>
<dbReference type="InterPro" id="IPR029016">
    <property type="entry name" value="GAF-like_dom_sf"/>
</dbReference>
<dbReference type="InterPro" id="IPR036388">
    <property type="entry name" value="WH-like_DNA-bd_sf"/>
</dbReference>